<evidence type="ECO:0000256" key="1">
    <source>
        <dbReference type="ARBA" id="ARBA00001933"/>
    </source>
</evidence>
<name>A0A7Z6WIA7_STRAG</name>
<dbReference type="Gene3D" id="3.40.640.10">
    <property type="entry name" value="Type I PLP-dependent aspartate aminotransferase-like (Major domain)"/>
    <property type="match status" value="1"/>
</dbReference>
<reference evidence="3 4" key="1">
    <citation type="journal article" date="2018" name="Emerg. Microbes Infect.">
        <title>Phenotypic and molecular analysis of nontypeable Group B streptococci: identification of cps2a and hybrid cps2a/cps5 Group B streptococcal capsule gene clusters.</title>
        <authorList>
            <person name="Alhhazmi A."/>
            <person name="Tyrrell G.J."/>
        </authorList>
    </citation>
    <scope>NUCLEOTIDE SEQUENCE [LARGE SCALE GENOMIC DNA]</scope>
    <source>
        <strain evidence="3 4">PLGBS17</strain>
    </source>
</reference>
<dbReference type="Proteomes" id="UP000256718">
    <property type="component" value="Unassembled WGS sequence"/>
</dbReference>
<dbReference type="RefSeq" id="WP_154700853.1">
    <property type="nucleotide sequence ID" value="NZ_QHGZ01000056.1"/>
</dbReference>
<dbReference type="PANTHER" id="PTHR11601">
    <property type="entry name" value="CYSTEINE DESULFURYLASE FAMILY MEMBER"/>
    <property type="match status" value="1"/>
</dbReference>
<keyword evidence="3" id="KW-0808">Transferase</keyword>
<dbReference type="InterPro" id="IPR015422">
    <property type="entry name" value="PyrdxlP-dep_Trfase_small"/>
</dbReference>
<dbReference type="Gene3D" id="1.10.260.50">
    <property type="match status" value="1"/>
</dbReference>
<dbReference type="Pfam" id="PF00266">
    <property type="entry name" value="Aminotran_5"/>
    <property type="match status" value="1"/>
</dbReference>
<dbReference type="InterPro" id="IPR000192">
    <property type="entry name" value="Aminotrans_V_dom"/>
</dbReference>
<feature type="domain" description="Aminotransferase class V" evidence="2">
    <location>
        <begin position="2"/>
        <end position="81"/>
    </location>
</feature>
<protein>
    <submittedName>
        <fullName evidence="3">Aminotransferase</fullName>
    </submittedName>
</protein>
<dbReference type="GO" id="GO:0008483">
    <property type="term" value="F:transaminase activity"/>
    <property type="evidence" value="ECO:0007669"/>
    <property type="project" value="UniProtKB-KW"/>
</dbReference>
<evidence type="ECO:0000259" key="2">
    <source>
        <dbReference type="Pfam" id="PF00266"/>
    </source>
</evidence>
<feature type="non-terminal residue" evidence="3">
    <location>
        <position position="86"/>
    </location>
</feature>
<keyword evidence="3" id="KW-0032">Aminotransferase</keyword>
<dbReference type="AlphaFoldDB" id="A0A7Z6WIA7"/>
<dbReference type="Gene3D" id="3.90.1150.10">
    <property type="entry name" value="Aspartate Aminotransferase, domain 1"/>
    <property type="match status" value="1"/>
</dbReference>
<evidence type="ECO:0000313" key="4">
    <source>
        <dbReference type="Proteomes" id="UP000256718"/>
    </source>
</evidence>
<evidence type="ECO:0000313" key="3">
    <source>
        <dbReference type="EMBL" id="RDY90139.1"/>
    </source>
</evidence>
<dbReference type="EMBL" id="QHGZ01000056">
    <property type="protein sequence ID" value="RDY90139.1"/>
    <property type="molecule type" value="Genomic_DNA"/>
</dbReference>
<sequence>MIYFDNSATTIPYPEVLRTYQEVASKIYGNPSSLHELGTTSSRILEASRKQIASLLELKANEIFFTSGGTEADNWVIKGLAFEKQH</sequence>
<comment type="caution">
    <text evidence="3">The sequence shown here is derived from an EMBL/GenBank/DDBJ whole genome shotgun (WGS) entry which is preliminary data.</text>
</comment>
<dbReference type="PANTHER" id="PTHR11601:SF50">
    <property type="entry name" value="CYSTEINE DESULFURASE ISCS 2-RELATED"/>
    <property type="match status" value="1"/>
</dbReference>
<dbReference type="InterPro" id="IPR015424">
    <property type="entry name" value="PyrdxlP-dep_Trfase"/>
</dbReference>
<organism evidence="3 4">
    <name type="scientific">Streptococcus agalactiae</name>
    <dbReference type="NCBI Taxonomy" id="1311"/>
    <lineage>
        <taxon>Bacteria</taxon>
        <taxon>Bacillati</taxon>
        <taxon>Bacillota</taxon>
        <taxon>Bacilli</taxon>
        <taxon>Lactobacillales</taxon>
        <taxon>Streptococcaceae</taxon>
        <taxon>Streptococcus</taxon>
    </lineage>
</organism>
<proteinExistence type="predicted"/>
<accession>A0A7Z6WIA7</accession>
<dbReference type="SUPFAM" id="SSF53383">
    <property type="entry name" value="PLP-dependent transferases"/>
    <property type="match status" value="1"/>
</dbReference>
<dbReference type="InterPro" id="IPR015421">
    <property type="entry name" value="PyrdxlP-dep_Trfase_major"/>
</dbReference>
<gene>
    <name evidence="3" type="ORF">C4618_01975</name>
</gene>
<comment type="cofactor">
    <cofactor evidence="1">
        <name>pyridoxal 5'-phosphate</name>
        <dbReference type="ChEBI" id="CHEBI:597326"/>
    </cofactor>
</comment>